<evidence type="ECO:0000313" key="1">
    <source>
        <dbReference type="EMBL" id="ATS19381.1"/>
    </source>
</evidence>
<dbReference type="Proteomes" id="UP000231057">
    <property type="component" value="Chromosome"/>
</dbReference>
<dbReference type="InterPro" id="IPR003749">
    <property type="entry name" value="ThiS/MoaD-like"/>
</dbReference>
<proteinExistence type="predicted"/>
<reference evidence="1 2" key="1">
    <citation type="submission" date="2016-11" db="EMBL/GenBank/DDBJ databases">
        <title>Complete genome sequence of thermophilic cyanobacteria strain Synechococcus sp. PCC6715.</title>
        <authorList>
            <person name="Tang J."/>
            <person name="Daroch M."/>
            <person name="Liang Y."/>
            <person name="Jiang D."/>
            <person name="Shah M."/>
        </authorList>
    </citation>
    <scope>NUCLEOTIDE SEQUENCE [LARGE SCALE GENOMIC DNA]</scope>
    <source>
        <strain evidence="1 2">PCC 6715</strain>
    </source>
</reference>
<dbReference type="PANTHER" id="PTHR38031">
    <property type="entry name" value="SULFUR CARRIER PROTEIN SLR0821-RELATED"/>
    <property type="match status" value="1"/>
</dbReference>
<dbReference type="RefSeq" id="WP_099799712.1">
    <property type="nucleotide sequence ID" value="NZ_CP018092.1"/>
</dbReference>
<dbReference type="PANTHER" id="PTHR38031:SF1">
    <property type="entry name" value="SULFUR CARRIER PROTEIN CYSO"/>
    <property type="match status" value="1"/>
</dbReference>
<dbReference type="OrthoDB" id="9156098at2"/>
<dbReference type="Pfam" id="PF02597">
    <property type="entry name" value="ThiS"/>
    <property type="match status" value="1"/>
</dbReference>
<dbReference type="AlphaFoldDB" id="A0A2D2Q4B9"/>
<dbReference type="InterPro" id="IPR012675">
    <property type="entry name" value="Beta-grasp_dom_sf"/>
</dbReference>
<reference evidence="2" key="2">
    <citation type="journal article" date="2022" name="Front. Microbiol.">
        <title>Comparative Genomic Analysis Revealed Distinct Molecular Components and Organization of CO2-Concentrating Mechanism in Thermophilic Cyanobacteria.</title>
        <authorList>
            <person name="Tang J."/>
            <person name="Zhou H."/>
            <person name="Yao D."/>
            <person name="Riaz S."/>
            <person name="You D."/>
            <person name="Klepacz-Smolka A."/>
            <person name="Daroch M."/>
        </authorList>
    </citation>
    <scope>NUCLEOTIDE SEQUENCE [LARGE SCALE GENOMIC DNA]</scope>
    <source>
        <strain evidence="2">PCC 6715</strain>
    </source>
</reference>
<dbReference type="KEGG" id="slw:BRW62_12300"/>
<organism evidence="1 2">
    <name type="scientific">Parathermosynechococcus lividus PCC 6715</name>
    <dbReference type="NCBI Taxonomy" id="1917166"/>
    <lineage>
        <taxon>Bacteria</taxon>
        <taxon>Bacillati</taxon>
        <taxon>Cyanobacteriota</taxon>
        <taxon>Cyanophyceae</taxon>
        <taxon>Acaryochloridales</taxon>
        <taxon>Thermosynechococcaceae</taxon>
        <taxon>Parathermosynechococcus</taxon>
    </lineage>
</organism>
<dbReference type="SUPFAM" id="SSF54285">
    <property type="entry name" value="MoaD/ThiS"/>
    <property type="match status" value="1"/>
</dbReference>
<gene>
    <name evidence="1" type="ORF">BRW62_12300</name>
</gene>
<dbReference type="CDD" id="cd17074">
    <property type="entry name" value="Ubl_CysO_like"/>
    <property type="match status" value="1"/>
</dbReference>
<name>A0A2D2Q4B9_PARLV</name>
<sequence>MAVTVLIPTALQKLTRDQATLECHAQSIADLLEKLEQDCPGIKGRLCDDSGQLRRFVNFYVNNEDIRFLNGIETPLRDGDEVSIIPAIAGG</sequence>
<dbReference type="EMBL" id="CP018092">
    <property type="protein sequence ID" value="ATS19381.1"/>
    <property type="molecule type" value="Genomic_DNA"/>
</dbReference>
<protein>
    <submittedName>
        <fullName evidence="1">Molybdopterin synthase sulfur carrier subunit</fullName>
    </submittedName>
</protein>
<accession>A0A2D2Q4B9</accession>
<keyword evidence="2" id="KW-1185">Reference proteome</keyword>
<dbReference type="InterPro" id="IPR052045">
    <property type="entry name" value="Sulfur_Carrier/Prot_Modifier"/>
</dbReference>
<evidence type="ECO:0000313" key="2">
    <source>
        <dbReference type="Proteomes" id="UP000231057"/>
    </source>
</evidence>
<dbReference type="Gene3D" id="3.10.20.30">
    <property type="match status" value="1"/>
</dbReference>
<dbReference type="InterPro" id="IPR016155">
    <property type="entry name" value="Mopterin_synth/thiamin_S_b"/>
</dbReference>